<protein>
    <recommendedName>
        <fullName evidence="1">ABM domain-containing protein</fullName>
    </recommendedName>
</protein>
<dbReference type="InterPro" id="IPR011008">
    <property type="entry name" value="Dimeric_a/b-barrel"/>
</dbReference>
<dbReference type="InterPro" id="IPR050744">
    <property type="entry name" value="AI-2_Isomerase_LsrG"/>
</dbReference>
<dbReference type="PANTHER" id="PTHR33336:SF15">
    <property type="entry name" value="ABM DOMAIN-CONTAINING PROTEIN"/>
    <property type="match status" value="1"/>
</dbReference>
<gene>
    <name evidence="2" type="ORF">L687_04760</name>
</gene>
<name>T5KH33_MICMQ</name>
<dbReference type="AlphaFoldDB" id="T5KH33"/>
<dbReference type="Gene3D" id="3.30.70.100">
    <property type="match status" value="1"/>
</dbReference>
<evidence type="ECO:0000259" key="1">
    <source>
        <dbReference type="PROSITE" id="PS51725"/>
    </source>
</evidence>
<dbReference type="SUPFAM" id="SSF54909">
    <property type="entry name" value="Dimeric alpha+beta barrel"/>
    <property type="match status" value="1"/>
</dbReference>
<dbReference type="PATRIC" id="fig|1333857.3.peg.2931"/>
<dbReference type="PANTHER" id="PTHR33336">
    <property type="entry name" value="QUINOL MONOOXYGENASE YGIN-RELATED"/>
    <property type="match status" value="1"/>
</dbReference>
<dbReference type="Proteomes" id="UP000016033">
    <property type="component" value="Unassembled WGS sequence"/>
</dbReference>
<sequence length="105" mass="11855">MDHPVVLHAEFTARPGSEDEVMRLIGDYAELVRDEPGNIVFDVYRRVDSLADFFVFEVYRDQEAFDAHLRADAGMTFNTHLADHIVGEGSTLNFLTPASVTGWRP</sequence>
<comment type="caution">
    <text evidence="2">The sequence shown here is derived from an EMBL/GenBank/DDBJ whole genome shotgun (WGS) entry which is preliminary data.</text>
</comment>
<organism evidence="2 3">
    <name type="scientific">Microbacterium maritypicum MF109</name>
    <dbReference type="NCBI Taxonomy" id="1333857"/>
    <lineage>
        <taxon>Bacteria</taxon>
        <taxon>Bacillati</taxon>
        <taxon>Actinomycetota</taxon>
        <taxon>Actinomycetes</taxon>
        <taxon>Micrococcales</taxon>
        <taxon>Microbacteriaceae</taxon>
        <taxon>Microbacterium</taxon>
    </lineage>
</organism>
<evidence type="ECO:0000313" key="3">
    <source>
        <dbReference type="Proteomes" id="UP000016033"/>
    </source>
</evidence>
<feature type="domain" description="ABM" evidence="1">
    <location>
        <begin position="5"/>
        <end position="94"/>
    </location>
</feature>
<dbReference type="EMBL" id="ATAO01000206">
    <property type="protein sequence ID" value="EQM74774.1"/>
    <property type="molecule type" value="Genomic_DNA"/>
</dbReference>
<dbReference type="InterPro" id="IPR007138">
    <property type="entry name" value="ABM_dom"/>
</dbReference>
<accession>T5KH33</accession>
<dbReference type="GO" id="GO:0003824">
    <property type="term" value="F:catalytic activity"/>
    <property type="evidence" value="ECO:0007669"/>
    <property type="project" value="TreeGrafter"/>
</dbReference>
<proteinExistence type="predicted"/>
<evidence type="ECO:0000313" key="2">
    <source>
        <dbReference type="EMBL" id="EQM74774.1"/>
    </source>
</evidence>
<dbReference type="PROSITE" id="PS51725">
    <property type="entry name" value="ABM"/>
    <property type="match status" value="1"/>
</dbReference>
<reference evidence="2 3" key="1">
    <citation type="journal article" date="2013" name="Genome Announc.">
        <title>Whole-genome sequences of five oyster-associated bacteria show potential for crude oil hydrocarbon degradation.</title>
        <authorList>
            <person name="Chauhan A."/>
            <person name="Green S."/>
            <person name="Pathak A."/>
            <person name="Thomas J."/>
            <person name="Venkatramanan R."/>
        </authorList>
    </citation>
    <scope>NUCLEOTIDE SEQUENCE [LARGE SCALE GENOMIC DNA]</scope>
    <source>
        <strain evidence="2 3">MF109</strain>
    </source>
</reference>
<dbReference type="Pfam" id="PF03992">
    <property type="entry name" value="ABM"/>
    <property type="match status" value="1"/>
</dbReference>